<gene>
    <name evidence="7" type="ORF">IV64_GL000247</name>
</gene>
<dbReference type="AlphaFoldDB" id="A0A0R2MAN8"/>
<feature type="domain" description="Helicase ATP-binding" evidence="5">
    <location>
        <begin position="109"/>
        <end position="261"/>
    </location>
</feature>
<dbReference type="STRING" id="942150.IV64_GL000247"/>
<dbReference type="PROSITE" id="PS51194">
    <property type="entry name" value="HELICASE_CTER"/>
    <property type="match status" value="1"/>
</dbReference>
<keyword evidence="3" id="KW-0238">DNA-binding</keyword>
<sequence>MEKSALYGRQLCLTPDEARDLPAEAQKMVGIQRNGQTLRCNRCGSNLTATMAQLPNQQYYCYQCLNLGRVSTLTSLYHIPEPNEFLNYPTCSWQGKLTSQQAECAERVRTNFEQRGRHLLWAVTGAGKTEMLFPGLAWALSQGLRCALASPRVDVCLELAPRLQAAFQDAEIALLHGRSDEPYRYCQLTICTTHQLLRFRSAFDVLIIDEVDAFPFATNPRLHYAVNQAVKPNGALLYMTATPSRELLRQVRRRQLSISYLPLRFHQHLLPTIKVSLQPHWWRTITRGQLPPCLRRKLTAYAKSHQRFLLFVPRVAQLAQVKAAIERAVPTLNGLTVHSTDPERLEKVQRMRDHQVQFLVTTTILERGVTLPGIDVIVLGADDSIFSTAALVQIAGRVGRSRDRPDGLVWFLCASYARTIKNARRQIKLVNQKGRRLQRAMPIVSSEHSS</sequence>
<evidence type="ECO:0000256" key="3">
    <source>
        <dbReference type="ARBA" id="ARBA00023125"/>
    </source>
</evidence>
<dbReference type="PANTHER" id="PTHR30580:SF1">
    <property type="entry name" value="COMF OPERON PROTEIN 1"/>
    <property type="match status" value="1"/>
</dbReference>
<dbReference type="Pfam" id="PF04851">
    <property type="entry name" value="ResIII"/>
    <property type="match status" value="1"/>
</dbReference>
<comment type="caution">
    <text evidence="7">The sequence shown here is derived from an EMBL/GenBank/DDBJ whole genome shotgun (WGS) entry which is preliminary data.</text>
</comment>
<dbReference type="SMART" id="SM00490">
    <property type="entry name" value="HELICc"/>
    <property type="match status" value="1"/>
</dbReference>
<name>A0A0R2MAN8_9LACO</name>
<dbReference type="GO" id="GO:0006270">
    <property type="term" value="P:DNA replication initiation"/>
    <property type="evidence" value="ECO:0007669"/>
    <property type="project" value="TreeGrafter"/>
</dbReference>
<protein>
    <submittedName>
        <fullName evidence="7">Atp-dependent dna helicase translocase</fullName>
    </submittedName>
</protein>
<dbReference type="PATRIC" id="fig|942150.3.peg.254"/>
<dbReference type="GO" id="GO:0043138">
    <property type="term" value="F:3'-5' DNA helicase activity"/>
    <property type="evidence" value="ECO:0007669"/>
    <property type="project" value="TreeGrafter"/>
</dbReference>
<dbReference type="RefSeq" id="WP_057706857.1">
    <property type="nucleotide sequence ID" value="NZ_JQCL01000074.1"/>
</dbReference>
<dbReference type="GO" id="GO:0016787">
    <property type="term" value="F:hydrolase activity"/>
    <property type="evidence" value="ECO:0007669"/>
    <property type="project" value="InterPro"/>
</dbReference>
<evidence type="ECO:0000259" key="5">
    <source>
        <dbReference type="PROSITE" id="PS51192"/>
    </source>
</evidence>
<dbReference type="Proteomes" id="UP000051783">
    <property type="component" value="Unassembled WGS sequence"/>
</dbReference>
<evidence type="ECO:0000313" key="7">
    <source>
        <dbReference type="EMBL" id="KRO09120.1"/>
    </source>
</evidence>
<dbReference type="OrthoDB" id="2077914at2"/>
<proteinExistence type="predicted"/>
<dbReference type="InterPro" id="IPR027417">
    <property type="entry name" value="P-loop_NTPase"/>
</dbReference>
<evidence type="ECO:0000256" key="2">
    <source>
        <dbReference type="ARBA" id="ARBA00022840"/>
    </source>
</evidence>
<dbReference type="InterPro" id="IPR001650">
    <property type="entry name" value="Helicase_C-like"/>
</dbReference>
<dbReference type="SMART" id="SM00487">
    <property type="entry name" value="DEXDc"/>
    <property type="match status" value="1"/>
</dbReference>
<evidence type="ECO:0000256" key="1">
    <source>
        <dbReference type="ARBA" id="ARBA00022741"/>
    </source>
</evidence>
<keyword evidence="7" id="KW-0347">Helicase</keyword>
<dbReference type="PANTHER" id="PTHR30580">
    <property type="entry name" value="PRIMOSOMAL PROTEIN N"/>
    <property type="match status" value="1"/>
</dbReference>
<evidence type="ECO:0000313" key="8">
    <source>
        <dbReference type="Proteomes" id="UP000051783"/>
    </source>
</evidence>
<dbReference type="PROSITE" id="PS51192">
    <property type="entry name" value="HELICASE_ATP_BIND_1"/>
    <property type="match status" value="1"/>
</dbReference>
<feature type="domain" description="Helicase C-terminal" evidence="6">
    <location>
        <begin position="297"/>
        <end position="449"/>
    </location>
</feature>
<dbReference type="Pfam" id="PF00271">
    <property type="entry name" value="Helicase_C"/>
    <property type="match status" value="1"/>
</dbReference>
<evidence type="ECO:0000259" key="6">
    <source>
        <dbReference type="PROSITE" id="PS51194"/>
    </source>
</evidence>
<dbReference type="SUPFAM" id="SSF52540">
    <property type="entry name" value="P-loop containing nucleoside triphosphate hydrolases"/>
    <property type="match status" value="1"/>
</dbReference>
<organism evidence="7 8">
    <name type="scientific">Lactiplantibacillus xiangfangensis</name>
    <dbReference type="NCBI Taxonomy" id="942150"/>
    <lineage>
        <taxon>Bacteria</taxon>
        <taxon>Bacillati</taxon>
        <taxon>Bacillota</taxon>
        <taxon>Bacilli</taxon>
        <taxon>Lactobacillales</taxon>
        <taxon>Lactobacillaceae</taxon>
        <taxon>Lactiplantibacillus</taxon>
    </lineage>
</organism>
<dbReference type="EMBL" id="JQCL01000074">
    <property type="protein sequence ID" value="KRO09120.1"/>
    <property type="molecule type" value="Genomic_DNA"/>
</dbReference>
<dbReference type="GO" id="GO:0005524">
    <property type="term" value="F:ATP binding"/>
    <property type="evidence" value="ECO:0007669"/>
    <property type="project" value="UniProtKB-KW"/>
</dbReference>
<keyword evidence="2" id="KW-0067">ATP-binding</keyword>
<feature type="coiled-coil region" evidence="4">
    <location>
        <begin position="413"/>
        <end position="440"/>
    </location>
</feature>
<keyword evidence="4" id="KW-0175">Coiled coil</keyword>
<reference evidence="7 8" key="1">
    <citation type="journal article" date="2015" name="Genome Announc.">
        <title>Expanding the biotechnology potential of lactobacilli through comparative genomics of 213 strains and associated genera.</title>
        <authorList>
            <person name="Sun Z."/>
            <person name="Harris H.M."/>
            <person name="McCann A."/>
            <person name="Guo C."/>
            <person name="Argimon S."/>
            <person name="Zhang W."/>
            <person name="Yang X."/>
            <person name="Jeffery I.B."/>
            <person name="Cooney J.C."/>
            <person name="Kagawa T.F."/>
            <person name="Liu W."/>
            <person name="Song Y."/>
            <person name="Salvetti E."/>
            <person name="Wrobel A."/>
            <person name="Rasinkangas P."/>
            <person name="Parkhill J."/>
            <person name="Rea M.C."/>
            <person name="O'Sullivan O."/>
            <person name="Ritari J."/>
            <person name="Douillard F.P."/>
            <person name="Paul Ross R."/>
            <person name="Yang R."/>
            <person name="Briner A.E."/>
            <person name="Felis G.E."/>
            <person name="de Vos W.M."/>
            <person name="Barrangou R."/>
            <person name="Klaenhammer T.R."/>
            <person name="Caufield P.W."/>
            <person name="Cui Y."/>
            <person name="Zhang H."/>
            <person name="O'Toole P.W."/>
        </authorList>
    </citation>
    <scope>NUCLEOTIDE SEQUENCE [LARGE SCALE GENOMIC DNA]</scope>
    <source>
        <strain evidence="7 8">LMG 26013</strain>
    </source>
</reference>
<dbReference type="GO" id="GO:0006310">
    <property type="term" value="P:DNA recombination"/>
    <property type="evidence" value="ECO:0007669"/>
    <property type="project" value="TreeGrafter"/>
</dbReference>
<dbReference type="GO" id="GO:0006302">
    <property type="term" value="P:double-strand break repair"/>
    <property type="evidence" value="ECO:0007669"/>
    <property type="project" value="TreeGrafter"/>
</dbReference>
<keyword evidence="1" id="KW-0547">Nucleotide-binding</keyword>
<keyword evidence="7" id="KW-0378">Hydrolase</keyword>
<evidence type="ECO:0000256" key="4">
    <source>
        <dbReference type="SAM" id="Coils"/>
    </source>
</evidence>
<dbReference type="InterPro" id="IPR006935">
    <property type="entry name" value="Helicase/UvrB_N"/>
</dbReference>
<dbReference type="Gene3D" id="3.40.50.300">
    <property type="entry name" value="P-loop containing nucleotide triphosphate hydrolases"/>
    <property type="match status" value="2"/>
</dbReference>
<accession>A0A0R2MAN8</accession>
<keyword evidence="8" id="KW-1185">Reference proteome</keyword>
<dbReference type="InterPro" id="IPR014001">
    <property type="entry name" value="Helicase_ATP-bd"/>
</dbReference>
<dbReference type="GO" id="GO:0003677">
    <property type="term" value="F:DNA binding"/>
    <property type="evidence" value="ECO:0007669"/>
    <property type="project" value="UniProtKB-KW"/>
</dbReference>
<dbReference type="CDD" id="cd17925">
    <property type="entry name" value="DEXDc_ComFA"/>
    <property type="match status" value="1"/>
</dbReference>